<dbReference type="AlphaFoldDB" id="A0A3A4NL96"/>
<gene>
    <name evidence="1" type="ORF">C4520_13645</name>
</gene>
<evidence type="ECO:0000313" key="2">
    <source>
        <dbReference type="Proteomes" id="UP000265882"/>
    </source>
</evidence>
<accession>A0A3A4NL96</accession>
<proteinExistence type="predicted"/>
<organism evidence="1 2">
    <name type="scientific">Abyssobacteria bacterium (strain SURF_5)</name>
    <dbReference type="NCBI Taxonomy" id="2093360"/>
    <lineage>
        <taxon>Bacteria</taxon>
        <taxon>Pseudomonadati</taxon>
        <taxon>Candidatus Hydrogenedentota</taxon>
        <taxon>Candidatus Abyssobacteria</taxon>
    </lineage>
</organism>
<dbReference type="Proteomes" id="UP000265882">
    <property type="component" value="Unassembled WGS sequence"/>
</dbReference>
<reference evidence="1 2" key="1">
    <citation type="journal article" date="2017" name="ISME J.">
        <title>Energy and carbon metabolisms in a deep terrestrial subsurface fluid microbial community.</title>
        <authorList>
            <person name="Momper L."/>
            <person name="Jungbluth S.P."/>
            <person name="Lee M.D."/>
            <person name="Amend J.P."/>
        </authorList>
    </citation>
    <scope>NUCLEOTIDE SEQUENCE [LARGE SCALE GENOMIC DNA]</scope>
    <source>
        <strain evidence="1">SURF_5</strain>
    </source>
</reference>
<dbReference type="EMBL" id="QZKU01000095">
    <property type="protein sequence ID" value="RJP18916.1"/>
    <property type="molecule type" value="Genomic_DNA"/>
</dbReference>
<evidence type="ECO:0000313" key="1">
    <source>
        <dbReference type="EMBL" id="RJP18916.1"/>
    </source>
</evidence>
<protein>
    <submittedName>
        <fullName evidence="1">Uncharacterized protein</fullName>
    </submittedName>
</protein>
<sequence>MWKKIALVQLILLVALIAFWVGSETRAAVEPAQREFVTSNEEGNIVYLWSYNSAEKEWDVAALNFQKGAIQETTISTRVRMN</sequence>
<comment type="caution">
    <text evidence="1">The sequence shown here is derived from an EMBL/GenBank/DDBJ whole genome shotgun (WGS) entry which is preliminary data.</text>
</comment>
<name>A0A3A4NL96_ABYX5</name>